<organism evidence="1">
    <name type="scientific">bioreactor metagenome</name>
    <dbReference type="NCBI Taxonomy" id="1076179"/>
    <lineage>
        <taxon>unclassified sequences</taxon>
        <taxon>metagenomes</taxon>
        <taxon>ecological metagenomes</taxon>
    </lineage>
</organism>
<name>A0A645B3U1_9ZZZZ</name>
<accession>A0A645B3U1</accession>
<dbReference type="Pfam" id="PF03961">
    <property type="entry name" value="FapA"/>
    <property type="match status" value="1"/>
</dbReference>
<comment type="caution">
    <text evidence="1">The sequence shown here is derived from an EMBL/GenBank/DDBJ whole genome shotgun (WGS) entry which is preliminary data.</text>
</comment>
<dbReference type="InterPro" id="IPR005646">
    <property type="entry name" value="FapA"/>
</dbReference>
<reference evidence="1" key="1">
    <citation type="submission" date="2019-08" db="EMBL/GenBank/DDBJ databases">
        <authorList>
            <person name="Kucharzyk K."/>
            <person name="Murdoch R.W."/>
            <person name="Higgins S."/>
            <person name="Loffler F."/>
        </authorList>
    </citation>
    <scope>NUCLEOTIDE SEQUENCE</scope>
</reference>
<gene>
    <name evidence="1" type="ORF">SDC9_106946</name>
</gene>
<proteinExistence type="predicted"/>
<dbReference type="AlphaFoldDB" id="A0A645B3U1"/>
<sequence>MDGFLEFRGGVFNVKNLLNISSDVDYSTGNIDFHGDVSIQGDVRELFSVKATGNITINGLVEAATVEAGGDVVISNGVSGNNQAVIRGTHVRAKHLESCTVYAESLESDYILTSSVFCSDFIQATGSRGVIIGGQVVAANRIKASCIGTQSGRTTEITLGVQPKIREELLATQKELISIRKKAAELVKRSTYLRNRLESQGRPDAQASAAIQSAEEHLIQMTEQERALLSRQTELVDQLNKLHNCRLECGTVYPGVKLTIGSASRNIETVINNCVAIFDMEEQDIKFI</sequence>
<dbReference type="InterPro" id="IPR046865">
    <property type="entry name" value="FapA_b_solenoid"/>
</dbReference>
<evidence type="ECO:0008006" key="2">
    <source>
        <dbReference type="Google" id="ProtNLM"/>
    </source>
</evidence>
<evidence type="ECO:0000313" key="1">
    <source>
        <dbReference type="EMBL" id="MPM60099.1"/>
    </source>
</evidence>
<dbReference type="PANTHER" id="PTHR38032">
    <property type="entry name" value="POLYMERASE-RELATED"/>
    <property type="match status" value="1"/>
</dbReference>
<dbReference type="PANTHER" id="PTHR38032:SF1">
    <property type="entry name" value="RNA-BINDING PROTEIN KHPB N-TERMINAL DOMAIN-CONTAINING PROTEIN"/>
    <property type="match status" value="1"/>
</dbReference>
<protein>
    <recommendedName>
        <fullName evidence="2">DUF342 domain-containing protein</fullName>
    </recommendedName>
</protein>
<dbReference type="EMBL" id="VSSQ01017627">
    <property type="protein sequence ID" value="MPM60099.1"/>
    <property type="molecule type" value="Genomic_DNA"/>
</dbReference>